<sequence>MSISSVHAAAFYREVAASGVVWSIEDTGGFPAPRGSGGSRAMPFWSSQSRALSIVNNVPAYYGFEPVAIEWEVFCETWIPGLSRDGLLVGVNWSGKTAKGFDITPAQVKLNVEALHRT</sequence>
<organism evidence="1 2">
    <name type="scientific">Grimontia kaedaensis</name>
    <dbReference type="NCBI Taxonomy" id="2872157"/>
    <lineage>
        <taxon>Bacteria</taxon>
        <taxon>Pseudomonadati</taxon>
        <taxon>Pseudomonadota</taxon>
        <taxon>Gammaproteobacteria</taxon>
        <taxon>Vibrionales</taxon>
        <taxon>Vibrionaceae</taxon>
        <taxon>Grimontia</taxon>
    </lineage>
</organism>
<evidence type="ECO:0000313" key="1">
    <source>
        <dbReference type="EMBL" id="USH03936.1"/>
    </source>
</evidence>
<accession>A0ABY4WY78</accession>
<reference evidence="1" key="1">
    <citation type="submission" date="2021-08" db="EMBL/GenBank/DDBJ databases">
        <authorList>
            <person name="Sakaguchi M."/>
            <person name="Kikuchi T."/>
            <person name="Urbanczyk H."/>
        </authorList>
    </citation>
    <scope>NUCLEOTIDE SEQUENCE</scope>
    <source>
        <strain evidence="1">020920N</strain>
    </source>
</reference>
<protein>
    <submittedName>
        <fullName evidence="1">DUF2750 domain-containing protein</fullName>
    </submittedName>
</protein>
<dbReference type="RefSeq" id="WP_251879375.1">
    <property type="nucleotide sequence ID" value="NZ_CP082275.1"/>
</dbReference>
<dbReference type="EMBL" id="CP082275">
    <property type="protein sequence ID" value="USH03936.1"/>
    <property type="molecule type" value="Genomic_DNA"/>
</dbReference>
<gene>
    <name evidence="1" type="ORF">K6Q96_08080</name>
</gene>
<dbReference type="Proteomes" id="UP001056255">
    <property type="component" value="Chromosome I"/>
</dbReference>
<dbReference type="Pfam" id="PF11042">
    <property type="entry name" value="DUF2750"/>
    <property type="match status" value="1"/>
</dbReference>
<keyword evidence="2" id="KW-1185">Reference proteome</keyword>
<name>A0ABY4WY78_9GAMM</name>
<evidence type="ECO:0000313" key="2">
    <source>
        <dbReference type="Proteomes" id="UP001056255"/>
    </source>
</evidence>
<proteinExistence type="predicted"/>
<dbReference type="InterPro" id="IPR021284">
    <property type="entry name" value="DUF2750"/>
</dbReference>